<evidence type="ECO:0000313" key="2">
    <source>
        <dbReference type="Proteomes" id="UP001221757"/>
    </source>
</evidence>
<sequence length="177" mass="20048">MPRPCLVSNLIAPVHLHALRALGVTWKLGKLWKHLKHHEDLFRTGWPLCKPLLEFDTVLVQNELWLPSLDSMHSPRLVKVSLTVSPAIPMVSEPYFNSMLIGALSGSTLILGSSRRGKVWEHGNLTYSILDLRRSQVVCSYIRVPIWIVCSSRGRQSLNQTIVRQGLMPSPVLWIKI</sequence>
<gene>
    <name evidence="1" type="ORF">B0H17DRAFT_1153669</name>
</gene>
<protein>
    <submittedName>
        <fullName evidence="1">Uncharacterized protein</fullName>
    </submittedName>
</protein>
<dbReference type="EMBL" id="JARKIE010001010">
    <property type="protein sequence ID" value="KAJ7610052.1"/>
    <property type="molecule type" value="Genomic_DNA"/>
</dbReference>
<dbReference type="AlphaFoldDB" id="A0AAD7B416"/>
<accession>A0AAD7B416</accession>
<organism evidence="1 2">
    <name type="scientific">Mycena rosella</name>
    <name type="common">Pink bonnet</name>
    <name type="synonym">Agaricus rosellus</name>
    <dbReference type="NCBI Taxonomy" id="1033263"/>
    <lineage>
        <taxon>Eukaryota</taxon>
        <taxon>Fungi</taxon>
        <taxon>Dikarya</taxon>
        <taxon>Basidiomycota</taxon>
        <taxon>Agaricomycotina</taxon>
        <taxon>Agaricomycetes</taxon>
        <taxon>Agaricomycetidae</taxon>
        <taxon>Agaricales</taxon>
        <taxon>Marasmiineae</taxon>
        <taxon>Mycenaceae</taxon>
        <taxon>Mycena</taxon>
    </lineage>
</organism>
<reference evidence="1" key="1">
    <citation type="submission" date="2023-03" db="EMBL/GenBank/DDBJ databases">
        <title>Massive genome expansion in bonnet fungi (Mycena s.s.) driven by repeated elements and novel gene families across ecological guilds.</title>
        <authorList>
            <consortium name="Lawrence Berkeley National Laboratory"/>
            <person name="Harder C.B."/>
            <person name="Miyauchi S."/>
            <person name="Viragh M."/>
            <person name="Kuo A."/>
            <person name="Thoen E."/>
            <person name="Andreopoulos B."/>
            <person name="Lu D."/>
            <person name="Skrede I."/>
            <person name="Drula E."/>
            <person name="Henrissat B."/>
            <person name="Morin E."/>
            <person name="Kohler A."/>
            <person name="Barry K."/>
            <person name="LaButti K."/>
            <person name="Morin E."/>
            <person name="Salamov A."/>
            <person name="Lipzen A."/>
            <person name="Mereny Z."/>
            <person name="Hegedus B."/>
            <person name="Baldrian P."/>
            <person name="Stursova M."/>
            <person name="Weitz H."/>
            <person name="Taylor A."/>
            <person name="Grigoriev I.V."/>
            <person name="Nagy L.G."/>
            <person name="Martin F."/>
            <person name="Kauserud H."/>
        </authorList>
    </citation>
    <scope>NUCLEOTIDE SEQUENCE</scope>
    <source>
        <strain evidence="1">CBHHK067</strain>
    </source>
</reference>
<name>A0AAD7B416_MYCRO</name>
<evidence type="ECO:0000313" key="1">
    <source>
        <dbReference type="EMBL" id="KAJ7610052.1"/>
    </source>
</evidence>
<comment type="caution">
    <text evidence="1">The sequence shown here is derived from an EMBL/GenBank/DDBJ whole genome shotgun (WGS) entry which is preliminary data.</text>
</comment>
<proteinExistence type="predicted"/>
<dbReference type="Proteomes" id="UP001221757">
    <property type="component" value="Unassembled WGS sequence"/>
</dbReference>
<keyword evidence="2" id="KW-1185">Reference proteome</keyword>